<accession>A0ACC3B3J0</accession>
<reference evidence="1 2" key="1">
    <citation type="journal article" date="2023" name="ACS Omega">
        <title>Identification of the Neoaspergillic Acid Biosynthesis Gene Cluster by Establishing an In Vitro CRISPR-Ribonucleoprotein Genetic System in Aspergillus melleus.</title>
        <authorList>
            <person name="Yuan B."/>
            <person name="Grau M.F."/>
            <person name="Murata R.M."/>
            <person name="Torok T."/>
            <person name="Venkateswaran K."/>
            <person name="Stajich J.E."/>
            <person name="Wang C.C.C."/>
        </authorList>
    </citation>
    <scope>NUCLEOTIDE SEQUENCE [LARGE SCALE GENOMIC DNA]</scope>
    <source>
        <strain evidence="1 2">IMV 1140</strain>
    </source>
</reference>
<keyword evidence="2" id="KW-1185">Reference proteome</keyword>
<proteinExistence type="predicted"/>
<sequence>MPMAHTASGHLTMVTSEIVNLRQRWDLISSNPGNYQKDELKNLLSTAMALDNKISVWKHILPDRWHPMPATFIPQSVRDAGVFNNRCDCYIDIWIASTWNFYRDSRIVIQNIILNCLRLLPEQSSPHEIQARVASIQKLATDICATVPYLLGDQMISVQMSPHKVEYPESEGRRVTSGHQQTAPLLGGWFVISYLTNLWSPELCLQAEQRAWIQKQMLRVLRIYTFDTLRPWTKEHFSWSP</sequence>
<gene>
    <name evidence="1" type="ORF">N8T08_004755</name>
</gene>
<protein>
    <submittedName>
        <fullName evidence="1">Uncharacterized protein</fullName>
    </submittedName>
</protein>
<dbReference type="EMBL" id="JAOPJF010000028">
    <property type="protein sequence ID" value="KAK1144744.1"/>
    <property type="molecule type" value="Genomic_DNA"/>
</dbReference>
<organism evidence="1 2">
    <name type="scientific">Aspergillus melleus</name>
    <dbReference type="NCBI Taxonomy" id="138277"/>
    <lineage>
        <taxon>Eukaryota</taxon>
        <taxon>Fungi</taxon>
        <taxon>Dikarya</taxon>
        <taxon>Ascomycota</taxon>
        <taxon>Pezizomycotina</taxon>
        <taxon>Eurotiomycetes</taxon>
        <taxon>Eurotiomycetidae</taxon>
        <taxon>Eurotiales</taxon>
        <taxon>Aspergillaceae</taxon>
        <taxon>Aspergillus</taxon>
        <taxon>Aspergillus subgen. Circumdati</taxon>
    </lineage>
</organism>
<comment type="caution">
    <text evidence="1">The sequence shown here is derived from an EMBL/GenBank/DDBJ whole genome shotgun (WGS) entry which is preliminary data.</text>
</comment>
<dbReference type="Proteomes" id="UP001177260">
    <property type="component" value="Unassembled WGS sequence"/>
</dbReference>
<evidence type="ECO:0000313" key="2">
    <source>
        <dbReference type="Proteomes" id="UP001177260"/>
    </source>
</evidence>
<evidence type="ECO:0000313" key="1">
    <source>
        <dbReference type="EMBL" id="KAK1144744.1"/>
    </source>
</evidence>
<name>A0ACC3B3J0_9EURO</name>